<gene>
    <name evidence="1" type="ORF">FVE67_04580</name>
</gene>
<dbReference type="EMBL" id="CP042909">
    <property type="protein sequence ID" value="QJA06115.1"/>
    <property type="molecule type" value="Genomic_DNA"/>
</dbReference>
<keyword evidence="2" id="KW-1185">Reference proteome</keyword>
<protein>
    <submittedName>
        <fullName evidence="1">Uncharacterized protein</fullName>
    </submittedName>
</protein>
<evidence type="ECO:0000313" key="2">
    <source>
        <dbReference type="Proteomes" id="UP000501253"/>
    </source>
</evidence>
<evidence type="ECO:0000313" key="1">
    <source>
        <dbReference type="EMBL" id="QJA06115.1"/>
    </source>
</evidence>
<dbReference type="InterPro" id="IPR057148">
    <property type="entry name" value="DUF7826"/>
</dbReference>
<accession>A0A6H1WSB8</accession>
<organism evidence="1 2">
    <name type="scientific">Thermosulfurimonas marina</name>
    <dbReference type="NCBI Taxonomy" id="2047767"/>
    <lineage>
        <taxon>Bacteria</taxon>
        <taxon>Pseudomonadati</taxon>
        <taxon>Thermodesulfobacteriota</taxon>
        <taxon>Thermodesulfobacteria</taxon>
        <taxon>Thermodesulfobacteriales</taxon>
        <taxon>Thermodesulfobacteriaceae</taxon>
        <taxon>Thermosulfurimonas</taxon>
    </lineage>
</organism>
<sequence length="142" mass="16871">MIRKEVREEAELILLEGGEIPEVAYWNAWFFLTSPPPEGLGLRLNGKETRYLKEAVCRRYLAIIRRDLTPENIGKPHYRGLPRARINWERLRRFAQREGLWENGWHQEILEYLQGFIEGLSPGEALREEALQFLEELRREVL</sequence>
<reference evidence="1 2" key="1">
    <citation type="submission" date="2019-08" db="EMBL/GenBank/DDBJ databases">
        <title>Complete genome sequence of Thermosulfurimonas marina SU872T, an anaerobic thermophilic chemolithoautotrophic bacterium isolated from a shallow marine hydrothermal vent.</title>
        <authorList>
            <person name="Allioux M."/>
            <person name="Jebbar M."/>
            <person name="Slobodkina G."/>
            <person name="Slobodkin A."/>
            <person name="Moalic Y."/>
            <person name="Frolova A."/>
            <person name="Shao Z."/>
            <person name="Alain K."/>
        </authorList>
    </citation>
    <scope>NUCLEOTIDE SEQUENCE [LARGE SCALE GENOMIC DNA]</scope>
    <source>
        <strain evidence="1 2">SU872</strain>
    </source>
</reference>
<name>A0A6H1WSB8_9BACT</name>
<dbReference type="Pfam" id="PF25159">
    <property type="entry name" value="DUF7826"/>
    <property type="match status" value="1"/>
</dbReference>
<dbReference type="Proteomes" id="UP000501253">
    <property type="component" value="Chromosome"/>
</dbReference>
<dbReference type="KEGG" id="tmai:FVE67_04580"/>
<dbReference type="RefSeq" id="WP_168719463.1">
    <property type="nucleotide sequence ID" value="NZ_CP042909.1"/>
</dbReference>
<dbReference type="AlphaFoldDB" id="A0A6H1WSB8"/>
<proteinExistence type="predicted"/>